<protein>
    <recommendedName>
        <fullName evidence="8">rRNA-processing protein</fullName>
    </recommendedName>
</protein>
<evidence type="ECO:0000256" key="2">
    <source>
        <dbReference type="ARBA" id="ARBA00004604"/>
    </source>
</evidence>
<evidence type="ECO:0000256" key="1">
    <source>
        <dbReference type="ARBA" id="ARBA00004090"/>
    </source>
</evidence>
<dbReference type="STRING" id="1173061.A0A0J9X8D7"/>
<keyword evidence="4 8" id="KW-0690">Ribosome biogenesis</keyword>
<keyword evidence="10" id="KW-1185">Reference proteome</keyword>
<reference evidence="9" key="1">
    <citation type="submission" date="2014-03" db="EMBL/GenBank/DDBJ databases">
        <authorList>
            <person name="Casaregola S."/>
        </authorList>
    </citation>
    <scope>NUCLEOTIDE SEQUENCE [LARGE SCALE GENOMIC DNA]</scope>
    <source>
        <strain evidence="9">CLIB 918</strain>
    </source>
</reference>
<comment type="subcellular location">
    <subcellularLocation>
        <location evidence="2 8">Nucleus</location>
        <location evidence="2 8">Nucleolus</location>
    </subcellularLocation>
</comment>
<dbReference type="InterPro" id="IPR005579">
    <property type="entry name" value="Cgr1-like"/>
</dbReference>
<organism evidence="9 10">
    <name type="scientific">Geotrichum candidum</name>
    <name type="common">Oospora lactis</name>
    <name type="synonym">Dipodascus geotrichum</name>
    <dbReference type="NCBI Taxonomy" id="1173061"/>
    <lineage>
        <taxon>Eukaryota</taxon>
        <taxon>Fungi</taxon>
        <taxon>Dikarya</taxon>
        <taxon>Ascomycota</taxon>
        <taxon>Saccharomycotina</taxon>
        <taxon>Dipodascomycetes</taxon>
        <taxon>Dipodascales</taxon>
        <taxon>Dipodascaceae</taxon>
        <taxon>Geotrichum</taxon>
    </lineage>
</organism>
<dbReference type="OrthoDB" id="3942380at2759"/>
<keyword evidence="5 8" id="KW-0698">rRNA processing</keyword>
<evidence type="ECO:0000256" key="3">
    <source>
        <dbReference type="ARBA" id="ARBA00007869"/>
    </source>
</evidence>
<evidence type="ECO:0000313" key="10">
    <source>
        <dbReference type="Proteomes" id="UP000242525"/>
    </source>
</evidence>
<sequence length="124" mass="14786">MSKEVSSTPIEGEQQPKDLGIVKSGRVWKEGKKPLRVRSLGISKTSTWEKRQKDRLALKGFKEKARELKEEKEQERKRVIEARKAHKLAKEEKERYELLAKKMHAKKLERLRKKEKRNKLLKER</sequence>
<accession>A0A0J9X8D7</accession>
<evidence type="ECO:0000313" key="9">
    <source>
        <dbReference type="EMBL" id="CDO53503.1"/>
    </source>
</evidence>
<feature type="coiled-coil region" evidence="8">
    <location>
        <begin position="51"/>
        <end position="124"/>
    </location>
</feature>
<dbReference type="GO" id="GO:0005730">
    <property type="term" value="C:nucleolus"/>
    <property type="evidence" value="ECO:0007669"/>
    <property type="project" value="UniProtKB-SubCell"/>
</dbReference>
<dbReference type="EMBL" id="CCBN010000005">
    <property type="protein sequence ID" value="CDO53503.1"/>
    <property type="molecule type" value="Genomic_DNA"/>
</dbReference>
<dbReference type="Pfam" id="PF03879">
    <property type="entry name" value="Cgr1"/>
    <property type="match status" value="1"/>
</dbReference>
<dbReference type="GO" id="GO:0006364">
    <property type="term" value="P:rRNA processing"/>
    <property type="evidence" value="ECO:0007669"/>
    <property type="project" value="UniProtKB-UniRule"/>
</dbReference>
<comment type="similarity">
    <text evidence="3 8">Belongs to the CGR1 family.</text>
</comment>
<comment type="caution">
    <text evidence="9">The sequence shown here is derived from an EMBL/GenBank/DDBJ whole genome shotgun (WGS) entry which is preliminary data.</text>
</comment>
<evidence type="ECO:0000256" key="5">
    <source>
        <dbReference type="ARBA" id="ARBA00022552"/>
    </source>
</evidence>
<evidence type="ECO:0000256" key="7">
    <source>
        <dbReference type="ARBA" id="ARBA00023242"/>
    </source>
</evidence>
<proteinExistence type="inferred from homology"/>
<evidence type="ECO:0000256" key="4">
    <source>
        <dbReference type="ARBA" id="ARBA00022517"/>
    </source>
</evidence>
<name>A0A0J9X8D7_GEOCN</name>
<evidence type="ECO:0000256" key="8">
    <source>
        <dbReference type="RuleBase" id="RU363084"/>
    </source>
</evidence>
<dbReference type="Proteomes" id="UP000242525">
    <property type="component" value="Unassembled WGS sequence"/>
</dbReference>
<keyword evidence="6 8" id="KW-0175">Coiled coil</keyword>
<dbReference type="AlphaFoldDB" id="A0A0J9X8D7"/>
<keyword evidence="7 8" id="KW-0539">Nucleus</keyword>
<comment type="function">
    <text evidence="1 8">Involved in nucleolar integrity and required for processing of the pre-rRNA for the 60S ribosome subunit.</text>
</comment>
<gene>
    <name evidence="9" type="ORF">BN980_GECA05s02683g</name>
</gene>
<evidence type="ECO:0000256" key="6">
    <source>
        <dbReference type="ARBA" id="ARBA00023054"/>
    </source>
</evidence>